<dbReference type="AlphaFoldDB" id="A0AAW0B728"/>
<accession>A0AAW0B728</accession>
<protein>
    <submittedName>
        <fullName evidence="1">Uncharacterized protein</fullName>
    </submittedName>
</protein>
<organism evidence="1 2">
    <name type="scientific">Paramarasmius palmivorus</name>
    <dbReference type="NCBI Taxonomy" id="297713"/>
    <lineage>
        <taxon>Eukaryota</taxon>
        <taxon>Fungi</taxon>
        <taxon>Dikarya</taxon>
        <taxon>Basidiomycota</taxon>
        <taxon>Agaricomycotina</taxon>
        <taxon>Agaricomycetes</taxon>
        <taxon>Agaricomycetidae</taxon>
        <taxon>Agaricales</taxon>
        <taxon>Marasmiineae</taxon>
        <taxon>Marasmiaceae</taxon>
        <taxon>Paramarasmius</taxon>
    </lineage>
</organism>
<dbReference type="InterPro" id="IPR016024">
    <property type="entry name" value="ARM-type_fold"/>
</dbReference>
<evidence type="ECO:0000313" key="2">
    <source>
        <dbReference type="Proteomes" id="UP001383192"/>
    </source>
</evidence>
<dbReference type="Proteomes" id="UP001383192">
    <property type="component" value="Unassembled WGS sequence"/>
</dbReference>
<sequence length="406" mass="44752">MAQVFLDTFFNEKDIAQKCAWDALETLACRFRDSVTKVVMPLLIPKLRSRDMSEQDNAVLALKSLAKGAADLVAPHTSYIFPFLIGRLENEAIAVGDTVYSWSHNAEFPEATHLPDIETLQCLDYTERKIIGDSESGMLSTGPAERHQLTESRGANVQFTALMLHPDETLRSESCLVLETLVRASKSTNTRDSISSKVAIAATHAGANFLLGNFCSLVVTLAEGNTLDRQWTSAILTGLLAHLLSDDKDFGNAIELQLVETATTVVCSSVASLAPFSYFISTYCMEVFIVPHDERLLTGALFLLTGLIQNLGAEARHSFSADRHHNTFESIHALFRHPQPKAVKATLYGLLGTLAKYDVPIYFLSEVLPLLHSELDTHPHRIIEESALLTNVLWCFANVVKYDLGG</sequence>
<dbReference type="InterPro" id="IPR011989">
    <property type="entry name" value="ARM-like"/>
</dbReference>
<reference evidence="1 2" key="1">
    <citation type="submission" date="2024-01" db="EMBL/GenBank/DDBJ databases">
        <title>A draft genome for a cacao thread blight-causing isolate of Paramarasmius palmivorus.</title>
        <authorList>
            <person name="Baruah I.K."/>
            <person name="Bukari Y."/>
            <person name="Amoako-Attah I."/>
            <person name="Meinhardt L.W."/>
            <person name="Bailey B.A."/>
            <person name="Cohen S.P."/>
        </authorList>
    </citation>
    <scope>NUCLEOTIDE SEQUENCE [LARGE SCALE GENOMIC DNA]</scope>
    <source>
        <strain evidence="1 2">GH-12</strain>
    </source>
</reference>
<keyword evidence="2" id="KW-1185">Reference proteome</keyword>
<gene>
    <name evidence="1" type="ORF">VNI00_017045</name>
</gene>
<dbReference type="Gene3D" id="1.25.10.10">
    <property type="entry name" value="Leucine-rich Repeat Variant"/>
    <property type="match status" value="1"/>
</dbReference>
<dbReference type="EMBL" id="JAYKXP010000153">
    <property type="protein sequence ID" value="KAK7022063.1"/>
    <property type="molecule type" value="Genomic_DNA"/>
</dbReference>
<dbReference type="SUPFAM" id="SSF48371">
    <property type="entry name" value="ARM repeat"/>
    <property type="match status" value="1"/>
</dbReference>
<evidence type="ECO:0000313" key="1">
    <source>
        <dbReference type="EMBL" id="KAK7022063.1"/>
    </source>
</evidence>
<name>A0AAW0B728_9AGAR</name>
<proteinExistence type="predicted"/>
<comment type="caution">
    <text evidence="1">The sequence shown here is derived from an EMBL/GenBank/DDBJ whole genome shotgun (WGS) entry which is preliminary data.</text>
</comment>